<proteinExistence type="predicted"/>
<dbReference type="EMBL" id="JBHLVF010000018">
    <property type="protein sequence ID" value="MFC0392632.1"/>
    <property type="molecule type" value="Genomic_DNA"/>
</dbReference>
<name>A0ABV6JAP3_9BACL</name>
<comment type="caution">
    <text evidence="2">The sequence shown here is derived from an EMBL/GenBank/DDBJ whole genome shotgun (WGS) entry which is preliminary data.</text>
</comment>
<organism evidence="2 3">
    <name type="scientific">Paenibacillus mendelii</name>
    <dbReference type="NCBI Taxonomy" id="206163"/>
    <lineage>
        <taxon>Bacteria</taxon>
        <taxon>Bacillati</taxon>
        <taxon>Bacillota</taxon>
        <taxon>Bacilli</taxon>
        <taxon>Bacillales</taxon>
        <taxon>Paenibacillaceae</taxon>
        <taxon>Paenibacillus</taxon>
    </lineage>
</organism>
<dbReference type="SUPFAM" id="SSF56112">
    <property type="entry name" value="Protein kinase-like (PK-like)"/>
    <property type="match status" value="1"/>
</dbReference>
<dbReference type="InterPro" id="IPR011009">
    <property type="entry name" value="Kinase-like_dom_sf"/>
</dbReference>
<evidence type="ECO:0000313" key="2">
    <source>
        <dbReference type="EMBL" id="MFC0392632.1"/>
    </source>
</evidence>
<dbReference type="Gene3D" id="3.90.1200.10">
    <property type="match status" value="1"/>
</dbReference>
<sequence>MLREAIQFYDLDPATLQIEDRLHGMYHSDYHYKIRVEEKCYSARFIGKRRYEHDVFFELTDQVLAEQLDFIDHLNRHGIPFMRLQPASTSKFVTVSWKNVDYRFLLFEWIEGRHITHCTESVSFKFGEMARKFHEVALHYRCSLPKQSQFVGTKQLLALLECACSAASLTTENWDLLQNYIHLANKHINRAYAGELEFTMQSDMNPLNILWDEDENIVGIIDFEHIGYCDRVEGLAWLIKWYSRTKGLKSHEVSPALTESLLLGYRAQDFLRQEDRQRLSSLLWLTGCLNWGFVDKTKKILESKDHSQLHEHLAKFRDRGLNLSALISI</sequence>
<dbReference type="Pfam" id="PF01636">
    <property type="entry name" value="APH"/>
    <property type="match status" value="1"/>
</dbReference>
<reference evidence="2 3" key="1">
    <citation type="submission" date="2024-09" db="EMBL/GenBank/DDBJ databases">
        <authorList>
            <person name="Sun Q."/>
            <person name="Mori K."/>
        </authorList>
    </citation>
    <scope>NUCLEOTIDE SEQUENCE [LARGE SCALE GENOMIC DNA]</scope>
    <source>
        <strain evidence="2 3">CCM 4839</strain>
    </source>
</reference>
<accession>A0ABV6JAP3</accession>
<dbReference type="RefSeq" id="WP_204822277.1">
    <property type="nucleotide sequence ID" value="NZ_JANHOF010000027.1"/>
</dbReference>
<gene>
    <name evidence="2" type="ORF">ACFFJ8_14765</name>
</gene>
<feature type="domain" description="Aminoglycoside phosphotransferase" evidence="1">
    <location>
        <begin position="61"/>
        <end position="245"/>
    </location>
</feature>
<keyword evidence="3" id="KW-1185">Reference proteome</keyword>
<evidence type="ECO:0000259" key="1">
    <source>
        <dbReference type="Pfam" id="PF01636"/>
    </source>
</evidence>
<dbReference type="InterPro" id="IPR002575">
    <property type="entry name" value="Aminoglycoside_PTrfase"/>
</dbReference>
<dbReference type="Proteomes" id="UP001589818">
    <property type="component" value="Unassembled WGS sequence"/>
</dbReference>
<protein>
    <submittedName>
        <fullName evidence="2">Phosphotransferase enzyme family protein</fullName>
    </submittedName>
</protein>
<evidence type="ECO:0000313" key="3">
    <source>
        <dbReference type="Proteomes" id="UP001589818"/>
    </source>
</evidence>